<gene>
    <name evidence="3" type="ORF">ETU37_00780</name>
</gene>
<evidence type="ECO:0000256" key="1">
    <source>
        <dbReference type="SAM" id="MobiDB-lite"/>
    </source>
</evidence>
<evidence type="ECO:0000313" key="3">
    <source>
        <dbReference type="EMBL" id="RYU15684.1"/>
    </source>
</evidence>
<feature type="region of interest" description="Disordered" evidence="1">
    <location>
        <begin position="1"/>
        <end position="20"/>
    </location>
</feature>
<feature type="region of interest" description="Disordered" evidence="1">
    <location>
        <begin position="68"/>
        <end position="106"/>
    </location>
</feature>
<dbReference type="OrthoDB" id="3762047at2"/>
<sequence length="414" mass="44189">MSNHQTDDLTRALRARSEDMTGTHVAFEDVKGRARGIRRRRRAASGIAVAAVALAVAVPMGINLGGVDNGQRPLPADQPTTTTEPTGPVTPTPQGPVEIDAAKAPRGEDPAILYATGTTLHRPDGPQVELPKQYSYLLPYADGVMGFYGPDGITDFIDGEGNLTDQGPYTGMSGAISSDGERLATWVSAVGAGGAVDLALWPRSGANPENGYTSNVVAMRGDMQLAGFVGPETVAYNLTVSTNQGATQTPYVTDWTSEPRELTSLMDVRGANDVTGVVSGLTTVDYGKNEYCFAVVKAVSDTVVWDTCDYRLGRFSPDGKYVLGVDPESDGLGGKGVTILDAETGEVVAEFQTEDRAFMQDAIWESRSTVLAPVMQDGAWFLVRMRPDGTVEKALDASREGYDDSSPWRFQYTP</sequence>
<reference evidence="3 4" key="1">
    <citation type="submission" date="2019-01" db="EMBL/GenBank/DDBJ databases">
        <title>Nocardioides guangzhouensis sp. nov., an actinobacterium isolated from soil.</title>
        <authorList>
            <person name="Fu Y."/>
            <person name="Cai Y."/>
            <person name="Lin Z."/>
            <person name="Chen P."/>
        </authorList>
    </citation>
    <scope>NUCLEOTIDE SEQUENCE [LARGE SCALE GENOMIC DNA]</scope>
    <source>
        <strain evidence="3 4">NBRC 105384</strain>
    </source>
</reference>
<keyword evidence="2" id="KW-1133">Transmembrane helix</keyword>
<dbReference type="EMBL" id="SDPU01000001">
    <property type="protein sequence ID" value="RYU15684.1"/>
    <property type="molecule type" value="Genomic_DNA"/>
</dbReference>
<keyword evidence="2" id="KW-0812">Transmembrane</keyword>
<accession>A0A4Q5JAK1</accession>
<evidence type="ECO:0008006" key="5">
    <source>
        <dbReference type="Google" id="ProtNLM"/>
    </source>
</evidence>
<feature type="compositionally biased region" description="Low complexity" evidence="1">
    <location>
        <begin position="78"/>
        <end position="87"/>
    </location>
</feature>
<evidence type="ECO:0000313" key="4">
    <source>
        <dbReference type="Proteomes" id="UP000291189"/>
    </source>
</evidence>
<keyword evidence="4" id="KW-1185">Reference proteome</keyword>
<keyword evidence="2" id="KW-0472">Membrane</keyword>
<evidence type="ECO:0000256" key="2">
    <source>
        <dbReference type="SAM" id="Phobius"/>
    </source>
</evidence>
<proteinExistence type="predicted"/>
<dbReference type="SUPFAM" id="SSF69322">
    <property type="entry name" value="Tricorn protease domain 2"/>
    <property type="match status" value="1"/>
</dbReference>
<comment type="caution">
    <text evidence="3">The sequence shown here is derived from an EMBL/GenBank/DDBJ whole genome shotgun (WGS) entry which is preliminary data.</text>
</comment>
<dbReference type="AlphaFoldDB" id="A0A4Q5JAK1"/>
<dbReference type="Proteomes" id="UP000291189">
    <property type="component" value="Unassembled WGS sequence"/>
</dbReference>
<protein>
    <recommendedName>
        <fullName evidence="5">WD40 repeat domain-containing protein</fullName>
    </recommendedName>
</protein>
<name>A0A4Q5JAK1_9ACTN</name>
<organism evidence="3 4">
    <name type="scientific">Nocardioides iriomotensis</name>
    <dbReference type="NCBI Taxonomy" id="715784"/>
    <lineage>
        <taxon>Bacteria</taxon>
        <taxon>Bacillati</taxon>
        <taxon>Actinomycetota</taxon>
        <taxon>Actinomycetes</taxon>
        <taxon>Propionibacteriales</taxon>
        <taxon>Nocardioidaceae</taxon>
        <taxon>Nocardioides</taxon>
    </lineage>
</organism>
<dbReference type="RefSeq" id="WP_129984967.1">
    <property type="nucleotide sequence ID" value="NZ_SDPU01000001.1"/>
</dbReference>
<feature type="transmembrane region" description="Helical" evidence="2">
    <location>
        <begin position="43"/>
        <end position="62"/>
    </location>
</feature>